<dbReference type="STRING" id="360412.LARV_01117"/>
<evidence type="ECO:0000259" key="1">
    <source>
        <dbReference type="Pfam" id="PF08984"/>
    </source>
</evidence>
<protein>
    <submittedName>
        <fullName evidence="2">Hybrid cluster protein-associated redox disulfide domain</fullName>
    </submittedName>
</protein>
<keyword evidence="3" id="KW-1185">Reference proteome</keyword>
<dbReference type="Gene3D" id="1.10.3910.10">
    <property type="entry name" value="SP0561-like"/>
    <property type="match status" value="1"/>
</dbReference>
<dbReference type="SUPFAM" id="SSF140683">
    <property type="entry name" value="SP0561-like"/>
    <property type="match status" value="1"/>
</dbReference>
<proteinExistence type="predicted"/>
<organism evidence="2">
    <name type="scientific">Longilinea arvoryzae</name>
    <dbReference type="NCBI Taxonomy" id="360412"/>
    <lineage>
        <taxon>Bacteria</taxon>
        <taxon>Bacillati</taxon>
        <taxon>Chloroflexota</taxon>
        <taxon>Anaerolineae</taxon>
        <taxon>Anaerolineales</taxon>
        <taxon>Anaerolineaceae</taxon>
        <taxon>Longilinea</taxon>
    </lineage>
</organism>
<accession>A0A0S7BEN1</accession>
<dbReference type="InterPro" id="IPR023883">
    <property type="entry name" value="CHP03980_redox-disulphide"/>
</dbReference>
<reference evidence="2" key="1">
    <citation type="submission" date="2015-07" db="EMBL/GenBank/DDBJ databases">
        <title>Draft Genome Sequences of Anaerolinea thermolimosa IMO-1, Bellilinea caldifistulae GOMI-1, Leptolinea tardivitalis YMTK-2, Levilinea saccharolytica KIBI-1,Longilinea arvoryzae KOME-1, Previously Described as Members of the Anaerolineaceae (Chloroflexi).</title>
        <authorList>
            <person name="Sekiguchi Y."/>
            <person name="Ohashi A."/>
            <person name="Matsuura N."/>
            <person name="Tourlousse M.D."/>
        </authorList>
    </citation>
    <scope>NUCLEOTIDE SEQUENCE [LARGE SCALE GENOMIC DNA]</scope>
    <source>
        <strain evidence="2">KOME-1</strain>
    </source>
</reference>
<evidence type="ECO:0000313" key="3">
    <source>
        <dbReference type="Proteomes" id="UP000055060"/>
    </source>
</evidence>
<dbReference type="Proteomes" id="UP000055060">
    <property type="component" value="Unassembled WGS sequence"/>
</dbReference>
<dbReference type="EMBL" id="DF967972">
    <property type="protein sequence ID" value="GAP13364.1"/>
    <property type="molecule type" value="Genomic_DNA"/>
</dbReference>
<gene>
    <name evidence="2" type="ORF">LARV_01117</name>
</gene>
<dbReference type="NCBIfam" id="TIGR03980">
    <property type="entry name" value="prismane_assoc"/>
    <property type="match status" value="1"/>
</dbReference>
<name>A0A0S7BEN1_9CHLR</name>
<dbReference type="InterPro" id="IPR038062">
    <property type="entry name" value="ScdA-like_N_sf"/>
</dbReference>
<dbReference type="Pfam" id="PF08984">
    <property type="entry name" value="DUF1858"/>
    <property type="match status" value="1"/>
</dbReference>
<evidence type="ECO:0000313" key="2">
    <source>
        <dbReference type="EMBL" id="GAP13364.1"/>
    </source>
</evidence>
<dbReference type="AlphaFoldDB" id="A0A0S7BEN1"/>
<dbReference type="InterPro" id="IPR015077">
    <property type="entry name" value="DUF1858"/>
</dbReference>
<sequence length="60" mass="6633">MAAWPQVIPVLLERRMACVGCCMARFETLADAAAIYGQDLHKLLADLTRVIENPTSLEES</sequence>
<feature type="domain" description="DUF1858" evidence="1">
    <location>
        <begin position="3"/>
        <end position="43"/>
    </location>
</feature>